<accession>A0A4V2UQ51</accession>
<reference evidence="1 4" key="1">
    <citation type="journal article" date="2018" name="Int. J. Syst. Evol. Microbiol.">
        <title>Draft Genome Sequence of Faecalimonas umbilicata JCM 30896T, an Acetate-Producing Bacterium Isolated from Human Feces.</title>
        <authorList>
            <person name="Sakamoto M."/>
            <person name="Ikeyama N."/>
            <person name="Yuki M."/>
            <person name="Ohkuma M."/>
        </authorList>
    </citation>
    <scope>NUCLEOTIDE SEQUENCE [LARGE SCALE GENOMIC DNA]</scope>
    <source>
        <strain evidence="1 4">EGH7</strain>
    </source>
</reference>
<dbReference type="AlphaFoldDB" id="A0A4V2UQ51"/>
<dbReference type="Proteomes" id="UP000702954">
    <property type="component" value="Unassembled WGS sequence"/>
</dbReference>
<dbReference type="InterPro" id="IPR006944">
    <property type="entry name" value="Phage/GTA_portal"/>
</dbReference>
<comment type="caution">
    <text evidence="2">The sequence shown here is derived from an EMBL/GenBank/DDBJ whole genome shotgun (WGS) entry which is preliminary data.</text>
</comment>
<reference evidence="2 3" key="2">
    <citation type="submission" date="2019-03" db="EMBL/GenBank/DDBJ databases">
        <title>Genomic Encyclopedia of Type Strains, Phase IV (KMG-IV): sequencing the most valuable type-strain genomes for metagenomic binning, comparative biology and taxonomic classification.</title>
        <authorList>
            <person name="Goeker M."/>
        </authorList>
    </citation>
    <scope>NUCLEOTIDE SEQUENCE [LARGE SCALE GENOMIC DNA]</scope>
    <source>
        <strain evidence="2 3">DSM 103426</strain>
    </source>
</reference>
<proteinExistence type="predicted"/>
<protein>
    <submittedName>
        <fullName evidence="2">HK97 family phage portal protein</fullName>
    </submittedName>
</protein>
<dbReference type="InterPro" id="IPR006427">
    <property type="entry name" value="Portal_HK97"/>
</dbReference>
<name>A0A4V2UQ51_9FIRM</name>
<gene>
    <name evidence="2" type="ORF">EDD74_1076</name>
    <name evidence="1" type="ORF">FAEUMB_17160</name>
</gene>
<dbReference type="EMBL" id="SLZV01000007">
    <property type="protein sequence ID" value="TCS68617.1"/>
    <property type="molecule type" value="Genomic_DNA"/>
</dbReference>
<dbReference type="EMBL" id="BHEO01000008">
    <property type="protein sequence ID" value="GBU05175.1"/>
    <property type="molecule type" value="Genomic_DNA"/>
</dbReference>
<sequence>MDDKEVQGAIYEVYLRELAFWTCVNKIANAVSKCEFKTYVKGKEVKDAEYYLWNYEPNQNQNAAGFVNKLIGKLYRNNECLVVEVNRKLYVADSYCKEPFALKDYEFSGIVIDGYELSETLRMSDVMFFELNSNDMRKLMNGMYETYSKLIVYAQEAYKKSRGKKGILNVEAIAQEDDNFNENFNQLMTEHFKNFFSKENAVLPLFEGYNYQDISDSGKTYSTESTRDIKALADDIFEFTARGFSFPPSLAKGDVQDTGKAIDELLTFVVDPLIKMLQQEINRKRNGYKGFKQGTYIKIETLAVKHIDIFDIATPVDKLISSGAFTINDILEVLGKPRIEEEWANQHFMTKNYSKIQDLLSDLKGENAENGEN</sequence>
<evidence type="ECO:0000313" key="1">
    <source>
        <dbReference type="EMBL" id="GBU05175.1"/>
    </source>
</evidence>
<dbReference type="NCBIfam" id="TIGR01537">
    <property type="entry name" value="portal_HK97"/>
    <property type="match status" value="1"/>
</dbReference>
<dbReference type="Pfam" id="PF04860">
    <property type="entry name" value="Phage_portal"/>
    <property type="match status" value="1"/>
</dbReference>
<evidence type="ECO:0000313" key="3">
    <source>
        <dbReference type="Proteomes" id="UP000294613"/>
    </source>
</evidence>
<dbReference type="Proteomes" id="UP000294613">
    <property type="component" value="Unassembled WGS sequence"/>
</dbReference>
<evidence type="ECO:0000313" key="4">
    <source>
        <dbReference type="Proteomes" id="UP000702954"/>
    </source>
</evidence>
<organism evidence="2 3">
    <name type="scientific">Faecalimonas umbilicata</name>
    <dbReference type="NCBI Taxonomy" id="1912855"/>
    <lineage>
        <taxon>Bacteria</taxon>
        <taxon>Bacillati</taxon>
        <taxon>Bacillota</taxon>
        <taxon>Clostridia</taxon>
        <taxon>Lachnospirales</taxon>
        <taxon>Lachnospiraceae</taxon>
        <taxon>Faecalimonas</taxon>
    </lineage>
</organism>
<keyword evidence="4" id="KW-1185">Reference proteome</keyword>
<evidence type="ECO:0000313" key="2">
    <source>
        <dbReference type="EMBL" id="TCS68617.1"/>
    </source>
</evidence>